<dbReference type="EMBL" id="JASBWU010000001">
    <property type="protein sequence ID" value="KAJ9125359.1"/>
    <property type="molecule type" value="Genomic_DNA"/>
</dbReference>
<protein>
    <submittedName>
        <fullName evidence="1">Uncharacterized protein</fullName>
    </submittedName>
</protein>
<proteinExistence type="predicted"/>
<organism evidence="1 2">
    <name type="scientific">Naganishia vaughanmartiniae</name>
    <dbReference type="NCBI Taxonomy" id="1424756"/>
    <lineage>
        <taxon>Eukaryota</taxon>
        <taxon>Fungi</taxon>
        <taxon>Dikarya</taxon>
        <taxon>Basidiomycota</taxon>
        <taxon>Agaricomycotina</taxon>
        <taxon>Tremellomycetes</taxon>
        <taxon>Filobasidiales</taxon>
        <taxon>Filobasidiaceae</taxon>
        <taxon>Naganishia</taxon>
    </lineage>
</organism>
<evidence type="ECO:0000313" key="1">
    <source>
        <dbReference type="EMBL" id="KAJ9125359.1"/>
    </source>
</evidence>
<sequence length="944" mass="106105">MKIVHDNNAPKEINNWKVYSLAMIACMAAVMIGYDSAFIGTSISLTSFKDEFGLNKATSAFLSANIVSTYQAGCFFGALSGYPMGYFLGRRWGLFVAAMVFNVGAVLQVVSSEKTGLGIMYAGRAIVGWGVGVASNLTPVYVAEISPPAIRGRLMGLYEAGWQVGAVVGFWINYGINRTIPYGNTQWRISFAVQLVPSGLLGLGCLVLLESPRWLASKDRNGLAIKNLAIIRGLDAEHPYLLAEIADIHNSLERDRAVTGAGFTGPIKALFQSKAYMRRLGIAVMLFACQNGTGINAINYYSPTIFKSIGVTGTNTSLFTTGIFGIIKFLGAIVWLLFLVDRFGRRAMLFVGSIGGAISMYYLGAYIAIAKPELHPSSKLSSGGISAMFFFYLWTVFYSPSWNGTPWVYGAEIFPTYIRAATQSFVAASNWLFAFLIARFTPQMFQKMGYGVYLFFASLMILSIAYVYFFVRETSHIPLESMNELFDPSLKPWQAHRIVMGRLNSAQEARNSENASDEQEKAVDEDDVKQRSDHVEEALITRRGSQYNLAHLNEPVIIGPSLTASWPCLSEWRSRTGPNLAALRRYGHHPVQVADCSVRQFNEFERSERTLSEILDIWEQEGGQHGRLYVKDWHQALLLEQDDGRQDQLYKTPDIFEGVFRLVMKSSGLVRVSEQVIDVDVTFLSDDWMTHHALSLSPPDDYRFTYAGPAGTFTPVHRDVYGSYSWSSNIVGRKKWWLIPPGHTDLFRIKGSQDDLVFDIREVDEALWVDKVLVVEQHAGETIFVPSGWHHQVENLDFCISINQNFASSHIMPTIYYNLLHSLGRVEDAISDVKELLQEQAFKRARSSDTDTAEETLSWEREWFEQVQSLLEMDAGWGLRGFWSMVLYNLSNPPTDPTLRPSDEYIHNKLRPLVNDFEKRREYIVLADVKRIVDEVASIVRSQP</sequence>
<accession>A0ACC2XPI0</accession>
<comment type="caution">
    <text evidence="1">The sequence shown here is derived from an EMBL/GenBank/DDBJ whole genome shotgun (WGS) entry which is preliminary data.</text>
</comment>
<keyword evidence="2" id="KW-1185">Reference proteome</keyword>
<gene>
    <name evidence="1" type="ORF">QFC22_000319</name>
</gene>
<reference evidence="1" key="1">
    <citation type="submission" date="2023-04" db="EMBL/GenBank/DDBJ databases">
        <title>Draft Genome sequencing of Naganishia species isolated from polar environments using Oxford Nanopore Technology.</title>
        <authorList>
            <person name="Leo P."/>
            <person name="Venkateswaran K."/>
        </authorList>
    </citation>
    <scope>NUCLEOTIDE SEQUENCE</scope>
    <source>
        <strain evidence="1">MNA-CCFEE 5425</strain>
    </source>
</reference>
<evidence type="ECO:0000313" key="2">
    <source>
        <dbReference type="Proteomes" id="UP001243375"/>
    </source>
</evidence>
<dbReference type="Proteomes" id="UP001243375">
    <property type="component" value="Unassembled WGS sequence"/>
</dbReference>
<name>A0ACC2XPI0_9TREE</name>